<sequence>MPSAAIDQCTSQLCDLFNNKSFQPAQILGQFMLYHLDPSKLGELTALTAKKRTKLRSHRSTRASTLKKRKKSQLEEECGLHLECDSSEKEEDEDEDEDGEEIEHDEDDFDDDGSGQAPPPPPPEHEEHPSEDNSHLSSPEHRSTGVQSSSTSSNHRHSSNIYRFQAAQDSSDEDTNDRTLILARFHTHFPSLPLSPEM</sequence>
<feature type="compositionally biased region" description="Basic and acidic residues" evidence="1">
    <location>
        <begin position="123"/>
        <end position="143"/>
    </location>
</feature>
<proteinExistence type="predicted"/>
<feature type="compositionally biased region" description="Basic and acidic residues" evidence="1">
    <location>
        <begin position="72"/>
        <end position="87"/>
    </location>
</feature>
<feature type="compositionally biased region" description="Acidic residues" evidence="1">
    <location>
        <begin position="88"/>
        <end position="113"/>
    </location>
</feature>
<dbReference type="Proteomes" id="UP001626550">
    <property type="component" value="Unassembled WGS sequence"/>
</dbReference>
<dbReference type="EMBL" id="JBJKFK010000747">
    <property type="protein sequence ID" value="KAL3315459.1"/>
    <property type="molecule type" value="Genomic_DNA"/>
</dbReference>
<feature type="region of interest" description="Disordered" evidence="1">
    <location>
        <begin position="52"/>
        <end position="175"/>
    </location>
</feature>
<keyword evidence="3" id="KW-1185">Reference proteome</keyword>
<evidence type="ECO:0000313" key="3">
    <source>
        <dbReference type="Proteomes" id="UP001626550"/>
    </source>
</evidence>
<protein>
    <submittedName>
        <fullName evidence="2">Uncharacterized protein</fullName>
    </submittedName>
</protein>
<evidence type="ECO:0000313" key="2">
    <source>
        <dbReference type="EMBL" id="KAL3315459.1"/>
    </source>
</evidence>
<organism evidence="2 3">
    <name type="scientific">Cichlidogyrus casuarinus</name>
    <dbReference type="NCBI Taxonomy" id="1844966"/>
    <lineage>
        <taxon>Eukaryota</taxon>
        <taxon>Metazoa</taxon>
        <taxon>Spiralia</taxon>
        <taxon>Lophotrochozoa</taxon>
        <taxon>Platyhelminthes</taxon>
        <taxon>Monogenea</taxon>
        <taxon>Monopisthocotylea</taxon>
        <taxon>Dactylogyridea</taxon>
        <taxon>Ancyrocephalidae</taxon>
        <taxon>Cichlidogyrus</taxon>
    </lineage>
</organism>
<accession>A0ABD2Q7B3</accession>
<evidence type="ECO:0000256" key="1">
    <source>
        <dbReference type="SAM" id="MobiDB-lite"/>
    </source>
</evidence>
<reference evidence="2 3" key="1">
    <citation type="submission" date="2024-11" db="EMBL/GenBank/DDBJ databases">
        <title>Adaptive evolution of stress response genes in parasites aligns with host niche diversity.</title>
        <authorList>
            <person name="Hahn C."/>
            <person name="Resl P."/>
        </authorList>
    </citation>
    <scope>NUCLEOTIDE SEQUENCE [LARGE SCALE GENOMIC DNA]</scope>
    <source>
        <strain evidence="2">EGGRZ-B1_66</strain>
        <tissue evidence="2">Body</tissue>
    </source>
</reference>
<gene>
    <name evidence="2" type="ORF">Ciccas_005906</name>
</gene>
<comment type="caution">
    <text evidence="2">The sequence shown here is derived from an EMBL/GenBank/DDBJ whole genome shotgun (WGS) entry which is preliminary data.</text>
</comment>
<name>A0ABD2Q7B3_9PLAT</name>
<feature type="compositionally biased region" description="Basic residues" evidence="1">
    <location>
        <begin position="52"/>
        <end position="71"/>
    </location>
</feature>
<dbReference type="AlphaFoldDB" id="A0ABD2Q7B3"/>